<dbReference type="EMBL" id="CP020953">
    <property type="protein sequence ID" value="AWI07016.1"/>
    <property type="molecule type" value="Genomic_DNA"/>
</dbReference>
<keyword evidence="1" id="KW-0812">Transmembrane</keyword>
<proteinExistence type="predicted"/>
<organism evidence="2 3">
    <name type="scientific">Clostridium drakei</name>
    <dbReference type="NCBI Taxonomy" id="332101"/>
    <lineage>
        <taxon>Bacteria</taxon>
        <taxon>Bacillati</taxon>
        <taxon>Bacillota</taxon>
        <taxon>Clostridia</taxon>
        <taxon>Eubacteriales</taxon>
        <taxon>Clostridiaceae</taxon>
        <taxon>Clostridium</taxon>
    </lineage>
</organism>
<keyword evidence="3" id="KW-1185">Reference proteome</keyword>
<dbReference type="AlphaFoldDB" id="A0A2U8DWC1"/>
<gene>
    <name evidence="2" type="ORF">B9W14_21930</name>
</gene>
<feature type="transmembrane region" description="Helical" evidence="1">
    <location>
        <begin position="67"/>
        <end position="86"/>
    </location>
</feature>
<dbReference type="KEGG" id="cdrk:B9W14_21930"/>
<evidence type="ECO:0000313" key="3">
    <source>
        <dbReference type="Proteomes" id="UP000244910"/>
    </source>
</evidence>
<evidence type="ECO:0000313" key="2">
    <source>
        <dbReference type="EMBL" id="AWI07016.1"/>
    </source>
</evidence>
<keyword evidence="1" id="KW-1133">Transmembrane helix</keyword>
<evidence type="ECO:0000256" key="1">
    <source>
        <dbReference type="SAM" id="Phobius"/>
    </source>
</evidence>
<accession>A0A2U8DWC1</accession>
<name>A0A2U8DWC1_9CLOT</name>
<sequence length="89" mass="10447">MKKTINLLGWIGVCLTILTLVLTLLTTYQFTYVKYFNSYNTMQWCIFFTMLIWAVKMFDFKANRNGIVCPVTCVLIAIGTIFFIFMKVY</sequence>
<keyword evidence="1" id="KW-0472">Membrane</keyword>
<dbReference type="RefSeq" id="WP_029162892.1">
    <property type="nucleotide sequence ID" value="NZ_CP020953.1"/>
</dbReference>
<dbReference type="OrthoDB" id="1912764at2"/>
<dbReference type="Proteomes" id="UP000244910">
    <property type="component" value="Chromosome"/>
</dbReference>
<feature type="transmembrane region" description="Helical" evidence="1">
    <location>
        <begin position="36"/>
        <end position="55"/>
    </location>
</feature>
<protein>
    <submittedName>
        <fullName evidence="2">Uncharacterized protein</fullName>
    </submittedName>
</protein>
<feature type="transmembrane region" description="Helical" evidence="1">
    <location>
        <begin position="7"/>
        <end position="30"/>
    </location>
</feature>
<reference evidence="3" key="1">
    <citation type="submission" date="2017-04" db="EMBL/GenBank/DDBJ databases">
        <authorList>
            <person name="Song Y."/>
            <person name="Cho B.-K."/>
        </authorList>
    </citation>
    <scope>NUCLEOTIDE SEQUENCE [LARGE SCALE GENOMIC DNA]</scope>
    <source>
        <strain evidence="3">SL1</strain>
    </source>
</reference>